<keyword evidence="2" id="KW-0472">Membrane</keyword>
<name>D5EKZ7_CORAD</name>
<protein>
    <submittedName>
        <fullName evidence="3">Uncharacterized protein</fullName>
    </submittedName>
</protein>
<accession>D5EKZ7</accession>
<feature type="compositionally biased region" description="Low complexity" evidence="1">
    <location>
        <begin position="54"/>
        <end position="65"/>
    </location>
</feature>
<organism evidence="3 4">
    <name type="scientific">Coraliomargarita akajimensis (strain DSM 45221 / IAM 15411 / JCM 23193 / KCTC 12865 / 04OKA010-24)</name>
    <dbReference type="NCBI Taxonomy" id="583355"/>
    <lineage>
        <taxon>Bacteria</taxon>
        <taxon>Pseudomonadati</taxon>
        <taxon>Verrucomicrobiota</taxon>
        <taxon>Opitutia</taxon>
        <taxon>Puniceicoccales</taxon>
        <taxon>Coraliomargaritaceae</taxon>
        <taxon>Coraliomargarita</taxon>
    </lineage>
</organism>
<dbReference type="EMBL" id="CP001998">
    <property type="protein sequence ID" value="ADE53099.1"/>
    <property type="molecule type" value="Genomic_DNA"/>
</dbReference>
<gene>
    <name evidence="3" type="ordered locus">Caka_0070</name>
</gene>
<keyword evidence="2" id="KW-1133">Transmembrane helix</keyword>
<keyword evidence="4" id="KW-1185">Reference proteome</keyword>
<dbReference type="Proteomes" id="UP000000925">
    <property type="component" value="Chromosome"/>
</dbReference>
<evidence type="ECO:0000256" key="1">
    <source>
        <dbReference type="SAM" id="MobiDB-lite"/>
    </source>
</evidence>
<reference evidence="3 4" key="1">
    <citation type="journal article" date="2010" name="Stand. Genomic Sci.">
        <title>Complete genome sequence of Coraliomargarita akajimensis type strain (04OKA010-24).</title>
        <authorList>
            <person name="Mavromatis K."/>
            <person name="Abt B."/>
            <person name="Brambilla E."/>
            <person name="Lapidus A."/>
            <person name="Copeland A."/>
            <person name="Deshpande S."/>
            <person name="Nolan M."/>
            <person name="Lucas S."/>
            <person name="Tice H."/>
            <person name="Cheng J.F."/>
            <person name="Han C."/>
            <person name="Detter J.C."/>
            <person name="Woyke T."/>
            <person name="Goodwin L."/>
            <person name="Pitluck S."/>
            <person name="Held B."/>
            <person name="Brettin T."/>
            <person name="Tapia R."/>
            <person name="Ivanova N."/>
            <person name="Mikhailova N."/>
            <person name="Pati A."/>
            <person name="Liolios K."/>
            <person name="Chen A."/>
            <person name="Palaniappan K."/>
            <person name="Land M."/>
            <person name="Hauser L."/>
            <person name="Chang Y.J."/>
            <person name="Jeffries C.D."/>
            <person name="Rohde M."/>
            <person name="Goker M."/>
            <person name="Bristow J."/>
            <person name="Eisen J.A."/>
            <person name="Markowitz V."/>
            <person name="Hugenholtz P."/>
            <person name="Klenk H.P."/>
            <person name="Kyrpides N.C."/>
        </authorList>
    </citation>
    <scope>NUCLEOTIDE SEQUENCE [LARGE SCALE GENOMIC DNA]</scope>
    <source>
        <strain evidence="4">DSM 45221 / IAM 15411 / JCM 23193 / KCTC 12865</strain>
    </source>
</reference>
<feature type="region of interest" description="Disordered" evidence="1">
    <location>
        <begin position="33"/>
        <end position="74"/>
    </location>
</feature>
<evidence type="ECO:0000313" key="3">
    <source>
        <dbReference type="EMBL" id="ADE53099.1"/>
    </source>
</evidence>
<feature type="transmembrane region" description="Helical" evidence="2">
    <location>
        <begin position="6"/>
        <end position="24"/>
    </location>
</feature>
<dbReference type="AlphaFoldDB" id="D5EKZ7"/>
<dbReference type="RefSeq" id="WP_013041825.1">
    <property type="nucleotide sequence ID" value="NC_014008.1"/>
</dbReference>
<dbReference type="HOGENOM" id="CLU_859731_0_0_0"/>
<evidence type="ECO:0000256" key="2">
    <source>
        <dbReference type="SAM" id="Phobius"/>
    </source>
</evidence>
<keyword evidence="2" id="KW-0812">Transmembrane</keyword>
<dbReference type="KEGG" id="caa:Caka_0070"/>
<proteinExistence type="predicted"/>
<sequence length="323" mass="35431">MSQSKQFTILTLSLLIVISAGLFIRMQRGDESTEPTAEIAQESAAPRVGLQSTQAPADHAAQQPHTDTQNSVSAAVDPAQLRSYEAVEAYVLERYDRDKAGLFSDLVAGIPDFNYEAAASAITHKMVQTGDWETEQPYLEQAALSPDLGSYLLPAVISAFLEQDYQTVKTWILDQSGGYGIVQSANKVGLWSVGSGYTLSTESLLTDLDIQNPSHEAFFKGYIEGLTHWEFEAAGALLQAMESGPRMDLAIYEYLKFARNLEVDVSMQWAESITDPSLRRGAVLDLAAEWETSDAKSYTAWLSNSELEPALKQELLDRSSSGQ</sequence>
<evidence type="ECO:0000313" key="4">
    <source>
        <dbReference type="Proteomes" id="UP000000925"/>
    </source>
</evidence>